<evidence type="ECO:0000313" key="16">
    <source>
        <dbReference type="EMBL" id="EWM20676.1"/>
    </source>
</evidence>
<evidence type="ECO:0000256" key="4">
    <source>
        <dbReference type="ARBA" id="ARBA00012189"/>
    </source>
</evidence>
<dbReference type="PANTHER" id="PTHR24092">
    <property type="entry name" value="PROBABLE PHOSPHOLIPID-TRANSPORTING ATPASE"/>
    <property type="match status" value="1"/>
</dbReference>
<feature type="domain" description="P-type ATPase C-terminal" evidence="15">
    <location>
        <begin position="194"/>
        <end position="247"/>
    </location>
</feature>
<comment type="subcellular location">
    <subcellularLocation>
        <location evidence="2">Endomembrane system</location>
    </subcellularLocation>
    <subcellularLocation>
        <location evidence="1">Membrane</location>
        <topology evidence="1">Multi-pass membrane protein</topology>
    </subcellularLocation>
</comment>
<dbReference type="Pfam" id="PF16212">
    <property type="entry name" value="PhoLip_ATPase_C"/>
    <property type="match status" value="1"/>
</dbReference>
<dbReference type="EMBL" id="AZIL01002883">
    <property type="protein sequence ID" value="EWM20676.1"/>
    <property type="molecule type" value="Genomic_DNA"/>
</dbReference>
<keyword evidence="7" id="KW-0479">Metal-binding</keyword>
<dbReference type="GO" id="GO:0005524">
    <property type="term" value="F:ATP binding"/>
    <property type="evidence" value="ECO:0007669"/>
    <property type="project" value="UniProtKB-KW"/>
</dbReference>
<dbReference type="InterPro" id="IPR023298">
    <property type="entry name" value="ATPase_P-typ_TM_dom_sf"/>
</dbReference>
<dbReference type="SUPFAM" id="SSF81665">
    <property type="entry name" value="Calcium ATPase, transmembrane domain M"/>
    <property type="match status" value="1"/>
</dbReference>
<comment type="catalytic activity">
    <reaction evidence="14">
        <text>ATP + H2O + phospholipidSide 1 = ADP + phosphate + phospholipidSide 2.</text>
        <dbReference type="EC" id="7.6.2.1"/>
    </reaction>
</comment>
<evidence type="ECO:0000256" key="11">
    <source>
        <dbReference type="ARBA" id="ARBA00022967"/>
    </source>
</evidence>
<evidence type="ECO:0000256" key="7">
    <source>
        <dbReference type="ARBA" id="ARBA00022723"/>
    </source>
</evidence>
<keyword evidence="8" id="KW-0547">Nucleotide-binding</keyword>
<dbReference type="GO" id="GO:0045332">
    <property type="term" value="P:phospholipid translocation"/>
    <property type="evidence" value="ECO:0007669"/>
    <property type="project" value="TreeGrafter"/>
</dbReference>
<accession>W7TJY5</accession>
<evidence type="ECO:0000256" key="10">
    <source>
        <dbReference type="ARBA" id="ARBA00022842"/>
    </source>
</evidence>
<reference evidence="16 17" key="1">
    <citation type="journal article" date="2014" name="Mol. Plant">
        <title>Chromosome Scale Genome Assembly and Transcriptome Profiling of Nannochloropsis gaditana in Nitrogen Depletion.</title>
        <authorList>
            <person name="Corteggiani Carpinelli E."/>
            <person name="Telatin A."/>
            <person name="Vitulo N."/>
            <person name="Forcato C."/>
            <person name="D'Angelo M."/>
            <person name="Schiavon R."/>
            <person name="Vezzi A."/>
            <person name="Giacometti G.M."/>
            <person name="Morosinotto T."/>
            <person name="Valle G."/>
        </authorList>
    </citation>
    <scope>NUCLEOTIDE SEQUENCE [LARGE SCALE GENOMIC DNA]</scope>
    <source>
        <strain evidence="16 17">B-31</strain>
    </source>
</reference>
<dbReference type="FunFam" id="3.40.50.1000:FF:000014">
    <property type="entry name" value="Phospholipid-transporting ATPase"/>
    <property type="match status" value="1"/>
</dbReference>
<dbReference type="AlphaFoldDB" id="W7TJY5"/>
<keyword evidence="17" id="KW-1185">Reference proteome</keyword>
<proteinExistence type="inferred from homology"/>
<keyword evidence="6" id="KW-0812">Transmembrane</keyword>
<protein>
    <recommendedName>
        <fullName evidence="4">P-type phospholipid transporter</fullName>
        <ecNumber evidence="4">7.6.2.1</ecNumber>
    </recommendedName>
</protein>
<keyword evidence="5" id="KW-0813">Transport</keyword>
<evidence type="ECO:0000256" key="5">
    <source>
        <dbReference type="ARBA" id="ARBA00022448"/>
    </source>
</evidence>
<dbReference type="GO" id="GO:0046872">
    <property type="term" value="F:metal ion binding"/>
    <property type="evidence" value="ECO:0007669"/>
    <property type="project" value="UniProtKB-KW"/>
</dbReference>
<evidence type="ECO:0000256" key="12">
    <source>
        <dbReference type="ARBA" id="ARBA00022989"/>
    </source>
</evidence>
<sequence>MDKIESNFELLGATAIEDKLQEGVPETIHDLTRAGIKVWMLTGDKEETAVNIGVACNLLEHSTKMRRISINSEKCQNEHHVQYLLKYELQKFKDDFEKHQDNCKPRALVIDGPTLMLASKEGVRRRLLKLTRICKSVVACRVSPDQKRSIVHLVKNNEPACRALSIGDGANDVPMIQEAHVGVGIAGMEGMQAVNASDYAISQFRFLRSLLLAHGRWNYRRMAFIVAYIFYKNIIQSISQFFFAFWCLPCALLSIE</sequence>
<dbReference type="InterPro" id="IPR023214">
    <property type="entry name" value="HAD_sf"/>
</dbReference>
<dbReference type="GO" id="GO:0005886">
    <property type="term" value="C:plasma membrane"/>
    <property type="evidence" value="ECO:0007669"/>
    <property type="project" value="TreeGrafter"/>
</dbReference>
<dbReference type="EC" id="7.6.2.1" evidence="4"/>
<evidence type="ECO:0000256" key="14">
    <source>
        <dbReference type="ARBA" id="ARBA00034036"/>
    </source>
</evidence>
<keyword evidence="10" id="KW-0460">Magnesium</keyword>
<organism evidence="16 17">
    <name type="scientific">Nannochloropsis gaditana</name>
    <dbReference type="NCBI Taxonomy" id="72520"/>
    <lineage>
        <taxon>Eukaryota</taxon>
        <taxon>Sar</taxon>
        <taxon>Stramenopiles</taxon>
        <taxon>Ochrophyta</taxon>
        <taxon>Eustigmatophyceae</taxon>
        <taxon>Eustigmatales</taxon>
        <taxon>Monodopsidaceae</taxon>
        <taxon>Nannochloropsis</taxon>
    </lineage>
</organism>
<evidence type="ECO:0000256" key="2">
    <source>
        <dbReference type="ARBA" id="ARBA00004308"/>
    </source>
</evidence>
<dbReference type="InterPro" id="IPR032630">
    <property type="entry name" value="P_typ_ATPase_c"/>
</dbReference>
<dbReference type="InterPro" id="IPR036412">
    <property type="entry name" value="HAD-like_sf"/>
</dbReference>
<evidence type="ECO:0000256" key="9">
    <source>
        <dbReference type="ARBA" id="ARBA00022840"/>
    </source>
</evidence>
<evidence type="ECO:0000259" key="15">
    <source>
        <dbReference type="Pfam" id="PF16212"/>
    </source>
</evidence>
<evidence type="ECO:0000256" key="6">
    <source>
        <dbReference type="ARBA" id="ARBA00022692"/>
    </source>
</evidence>
<keyword evidence="11" id="KW-1278">Translocase</keyword>
<dbReference type="GO" id="GO:0016887">
    <property type="term" value="F:ATP hydrolysis activity"/>
    <property type="evidence" value="ECO:0007669"/>
    <property type="project" value="InterPro"/>
</dbReference>
<dbReference type="Proteomes" id="UP000019335">
    <property type="component" value="Unassembled WGS sequence"/>
</dbReference>
<evidence type="ECO:0000256" key="13">
    <source>
        <dbReference type="ARBA" id="ARBA00023136"/>
    </source>
</evidence>
<gene>
    <name evidence="16" type="ORF">Naga_101182g1</name>
</gene>
<dbReference type="Gene3D" id="3.40.50.1000">
    <property type="entry name" value="HAD superfamily/HAD-like"/>
    <property type="match status" value="1"/>
</dbReference>
<evidence type="ECO:0000313" key="17">
    <source>
        <dbReference type="Proteomes" id="UP000019335"/>
    </source>
</evidence>
<dbReference type="GO" id="GO:0140326">
    <property type="term" value="F:ATPase-coupled intramembrane lipid transporter activity"/>
    <property type="evidence" value="ECO:0007669"/>
    <property type="project" value="UniProtKB-EC"/>
</dbReference>
<comment type="caution">
    <text evidence="16">The sequence shown here is derived from an EMBL/GenBank/DDBJ whole genome shotgun (WGS) entry which is preliminary data.</text>
</comment>
<dbReference type="OrthoDB" id="377733at2759"/>
<keyword evidence="9" id="KW-0067">ATP-binding</keyword>
<dbReference type="SUPFAM" id="SSF56784">
    <property type="entry name" value="HAD-like"/>
    <property type="match status" value="1"/>
</dbReference>
<evidence type="ECO:0000256" key="3">
    <source>
        <dbReference type="ARBA" id="ARBA00008109"/>
    </source>
</evidence>
<comment type="similarity">
    <text evidence="3">Belongs to the cation transport ATPase (P-type) (TC 3.A.3) family. Type IV subfamily.</text>
</comment>
<name>W7TJY5_9STRA</name>
<evidence type="ECO:0000256" key="1">
    <source>
        <dbReference type="ARBA" id="ARBA00004141"/>
    </source>
</evidence>
<keyword evidence="12" id="KW-1133">Transmembrane helix</keyword>
<dbReference type="NCBIfam" id="TIGR01494">
    <property type="entry name" value="ATPase_P-type"/>
    <property type="match status" value="2"/>
</dbReference>
<dbReference type="InterPro" id="IPR001757">
    <property type="entry name" value="P_typ_ATPase"/>
</dbReference>
<keyword evidence="13" id="KW-0472">Membrane</keyword>
<dbReference type="PANTHER" id="PTHR24092:SF180">
    <property type="entry name" value="PHOSPHOLIPID-TRANSPORTING ATPASE DNF1-RELATED"/>
    <property type="match status" value="1"/>
</dbReference>
<evidence type="ECO:0000256" key="8">
    <source>
        <dbReference type="ARBA" id="ARBA00022741"/>
    </source>
</evidence>